<dbReference type="Gene3D" id="2.60.40.790">
    <property type="match status" value="1"/>
</dbReference>
<dbReference type="PROSITE" id="PS01031">
    <property type="entry name" value="SHSP"/>
    <property type="match status" value="1"/>
</dbReference>
<dbReference type="InterPro" id="IPR002068">
    <property type="entry name" value="A-crystallin/Hsp20_dom"/>
</dbReference>
<reference evidence="6 7" key="1">
    <citation type="submission" date="2019-02" db="EMBL/GenBank/DDBJ databases">
        <title>Deep-cultivation of Planctomycetes and their phenomic and genomic characterization uncovers novel biology.</title>
        <authorList>
            <person name="Wiegand S."/>
            <person name="Jogler M."/>
            <person name="Boedeker C."/>
            <person name="Pinto D."/>
            <person name="Vollmers J."/>
            <person name="Rivas-Marin E."/>
            <person name="Kohn T."/>
            <person name="Peeters S.H."/>
            <person name="Heuer A."/>
            <person name="Rast P."/>
            <person name="Oberbeckmann S."/>
            <person name="Bunk B."/>
            <person name="Jeske O."/>
            <person name="Meyerdierks A."/>
            <person name="Storesund J.E."/>
            <person name="Kallscheuer N."/>
            <person name="Luecker S."/>
            <person name="Lage O.M."/>
            <person name="Pohl T."/>
            <person name="Merkel B.J."/>
            <person name="Hornburger P."/>
            <person name="Mueller R.-W."/>
            <person name="Bruemmer F."/>
            <person name="Labrenz M."/>
            <person name="Spormann A.M."/>
            <person name="Op den Camp H."/>
            <person name="Overmann J."/>
            <person name="Amann R."/>
            <person name="Jetten M.S.M."/>
            <person name="Mascher T."/>
            <person name="Medema M.H."/>
            <person name="Devos D.P."/>
            <person name="Kaster A.-K."/>
            <person name="Ovreas L."/>
            <person name="Rohde M."/>
            <person name="Galperin M.Y."/>
            <person name="Jogler C."/>
        </authorList>
    </citation>
    <scope>NUCLEOTIDE SEQUENCE [LARGE SCALE GENOMIC DNA]</scope>
    <source>
        <strain evidence="6 7">FF011L</strain>
    </source>
</reference>
<feature type="region of interest" description="Disordered" evidence="4">
    <location>
        <begin position="26"/>
        <end position="51"/>
    </location>
</feature>
<dbReference type="KEGG" id="rml:FF011L_30410"/>
<dbReference type="InterPro" id="IPR008978">
    <property type="entry name" value="HSP20-like_chaperone"/>
</dbReference>
<accession>A0A517MHA4</accession>
<evidence type="ECO:0000256" key="3">
    <source>
        <dbReference type="RuleBase" id="RU003616"/>
    </source>
</evidence>
<organism evidence="6 7">
    <name type="scientific">Roseimaritima multifibrata</name>
    <dbReference type="NCBI Taxonomy" id="1930274"/>
    <lineage>
        <taxon>Bacteria</taxon>
        <taxon>Pseudomonadati</taxon>
        <taxon>Planctomycetota</taxon>
        <taxon>Planctomycetia</taxon>
        <taxon>Pirellulales</taxon>
        <taxon>Pirellulaceae</taxon>
        <taxon>Roseimaritima</taxon>
    </lineage>
</organism>
<feature type="compositionally biased region" description="Basic and acidic residues" evidence="4">
    <location>
        <begin position="40"/>
        <end position="49"/>
    </location>
</feature>
<evidence type="ECO:0000256" key="2">
    <source>
        <dbReference type="PROSITE-ProRule" id="PRU00285"/>
    </source>
</evidence>
<evidence type="ECO:0000256" key="4">
    <source>
        <dbReference type="SAM" id="MobiDB-lite"/>
    </source>
</evidence>
<comment type="similarity">
    <text evidence="2 3">Belongs to the small heat shock protein (HSP20) family.</text>
</comment>
<dbReference type="Proteomes" id="UP000320672">
    <property type="component" value="Chromosome"/>
</dbReference>
<dbReference type="PANTHER" id="PTHR46733:SF3">
    <property type="entry name" value="26.5 KDA HEAT SHOCK PROTEIN, MITOCHONDRIAL"/>
    <property type="match status" value="1"/>
</dbReference>
<dbReference type="SUPFAM" id="SSF49764">
    <property type="entry name" value="HSP20-like chaperones"/>
    <property type="match status" value="1"/>
</dbReference>
<protein>
    <submittedName>
        <fullName evidence="6">Spore protein SP21</fullName>
    </submittedName>
</protein>
<dbReference type="CDD" id="cd06464">
    <property type="entry name" value="ACD_sHsps-like"/>
    <property type="match status" value="1"/>
</dbReference>
<dbReference type="GO" id="GO:0009408">
    <property type="term" value="P:response to heat"/>
    <property type="evidence" value="ECO:0007669"/>
    <property type="project" value="InterPro"/>
</dbReference>
<gene>
    <name evidence="6" type="primary">hspA_4</name>
    <name evidence="6" type="ORF">FF011L_30410</name>
</gene>
<proteinExistence type="inferred from homology"/>
<feature type="domain" description="SHSP" evidence="5">
    <location>
        <begin position="137"/>
        <end position="248"/>
    </location>
</feature>
<dbReference type="Pfam" id="PF00011">
    <property type="entry name" value="HSP20"/>
    <property type="match status" value="1"/>
</dbReference>
<dbReference type="AlphaFoldDB" id="A0A517MHA4"/>
<evidence type="ECO:0000259" key="5">
    <source>
        <dbReference type="PROSITE" id="PS01031"/>
    </source>
</evidence>
<sequence>MSCLQCPARSPAKRWDNANARSIAEQRIGYPSHTGRPLKHAGDHGEAAKARPRGVLKTEAKFFNATFVIGTDVAFSLRDDRSDCQKGKGNWITLLLNPFERSEEMLATRWEPWNELTRLNREMDRMFGRGGNRRSSLAGVGSFPALNMWEDEANLYAEAELPGFAIDDLEIYVVDNQLTIKGERRPPELEGGVWQRQERGYGNFSRVIELPIEIRAEGVSAELKNGVLHVTLPKTEAVKPRRIEVKVT</sequence>
<keyword evidence="7" id="KW-1185">Reference proteome</keyword>
<evidence type="ECO:0000256" key="1">
    <source>
        <dbReference type="ARBA" id="ARBA00023016"/>
    </source>
</evidence>
<name>A0A517MHA4_9BACT</name>
<keyword evidence="1" id="KW-0346">Stress response</keyword>
<dbReference type="InterPro" id="IPR044587">
    <property type="entry name" value="HSP21-like"/>
</dbReference>
<evidence type="ECO:0000313" key="6">
    <source>
        <dbReference type="EMBL" id="QDS94262.1"/>
    </source>
</evidence>
<dbReference type="EMBL" id="CP036262">
    <property type="protein sequence ID" value="QDS94262.1"/>
    <property type="molecule type" value="Genomic_DNA"/>
</dbReference>
<evidence type="ECO:0000313" key="7">
    <source>
        <dbReference type="Proteomes" id="UP000320672"/>
    </source>
</evidence>
<dbReference type="PANTHER" id="PTHR46733">
    <property type="entry name" value="26.5 KDA HEAT SHOCK PROTEIN, MITOCHONDRIAL"/>
    <property type="match status" value="1"/>
</dbReference>